<evidence type="ECO:0008006" key="4">
    <source>
        <dbReference type="Google" id="ProtNLM"/>
    </source>
</evidence>
<reference evidence="2 3" key="1">
    <citation type="journal article" date="2018" name="Evol. Lett.">
        <title>Horizontal gene cluster transfer increased hallucinogenic mushroom diversity.</title>
        <authorList>
            <person name="Reynolds H.T."/>
            <person name="Vijayakumar V."/>
            <person name="Gluck-Thaler E."/>
            <person name="Korotkin H.B."/>
            <person name="Matheny P.B."/>
            <person name="Slot J.C."/>
        </authorList>
    </citation>
    <scope>NUCLEOTIDE SEQUENCE [LARGE SCALE GENOMIC DNA]</scope>
    <source>
        <strain evidence="2 3">2631</strain>
    </source>
</reference>
<dbReference type="InParanoid" id="A0A409X4J7"/>
<feature type="transmembrane region" description="Helical" evidence="1">
    <location>
        <begin position="235"/>
        <end position="257"/>
    </location>
</feature>
<feature type="transmembrane region" description="Helical" evidence="1">
    <location>
        <begin position="124"/>
        <end position="146"/>
    </location>
</feature>
<evidence type="ECO:0000256" key="1">
    <source>
        <dbReference type="SAM" id="Phobius"/>
    </source>
</evidence>
<dbReference type="Proteomes" id="UP000283269">
    <property type="component" value="Unassembled WGS sequence"/>
</dbReference>
<keyword evidence="1" id="KW-0472">Membrane</keyword>
<dbReference type="EMBL" id="NHYD01002657">
    <property type="protein sequence ID" value="PPQ85681.1"/>
    <property type="molecule type" value="Genomic_DNA"/>
</dbReference>
<feature type="transmembrane region" description="Helical" evidence="1">
    <location>
        <begin position="180"/>
        <end position="203"/>
    </location>
</feature>
<feature type="transmembrane region" description="Helical" evidence="1">
    <location>
        <begin position="263"/>
        <end position="285"/>
    </location>
</feature>
<keyword evidence="3" id="KW-1185">Reference proteome</keyword>
<sequence length="348" mass="38845">MVDHLRSDAAQIAGLFVEAVLYGIYLVSFGFVLFYTLCVGSPRRWGRPSGIRLASFVVAVILAINSTVNLSLGLTRMMLVYIYKAHSKIPTWINLAKPYTVVIQTLIADLFLTYRCWAVYGNSWIVAIFPIALSVGSLAVFTWIMVIQTEITVQLASTLSQQVNILSHQVKAARSLAPLFAAQFTLTTTLNVYATSLIVYRIAKMDRAATRLTSTQSFSERPIGHLKRPSQFQRVIRIIVDSAIIYTATSVMTFATYKSNVEYITSAVDIIAVGIAFNMIIIRLARERSRAQKEMSNDRISTLKFEPRPHPRTSESEQITSLNTVQFSPNSDLDTSSIVMNCGKKEHV</sequence>
<evidence type="ECO:0000313" key="3">
    <source>
        <dbReference type="Proteomes" id="UP000283269"/>
    </source>
</evidence>
<gene>
    <name evidence="2" type="ORF">CVT25_002132</name>
</gene>
<feature type="transmembrane region" description="Helical" evidence="1">
    <location>
        <begin position="50"/>
        <end position="72"/>
    </location>
</feature>
<accession>A0A409X4J7</accession>
<dbReference type="OrthoDB" id="3357408at2759"/>
<name>A0A409X4J7_PSICY</name>
<comment type="caution">
    <text evidence="2">The sequence shown here is derived from an EMBL/GenBank/DDBJ whole genome shotgun (WGS) entry which is preliminary data.</text>
</comment>
<protein>
    <recommendedName>
        <fullName evidence="4">G-protein coupled receptors family 1 profile domain-containing protein</fullName>
    </recommendedName>
</protein>
<organism evidence="2 3">
    <name type="scientific">Psilocybe cyanescens</name>
    <dbReference type="NCBI Taxonomy" id="93625"/>
    <lineage>
        <taxon>Eukaryota</taxon>
        <taxon>Fungi</taxon>
        <taxon>Dikarya</taxon>
        <taxon>Basidiomycota</taxon>
        <taxon>Agaricomycotina</taxon>
        <taxon>Agaricomycetes</taxon>
        <taxon>Agaricomycetidae</taxon>
        <taxon>Agaricales</taxon>
        <taxon>Agaricineae</taxon>
        <taxon>Strophariaceae</taxon>
        <taxon>Psilocybe</taxon>
    </lineage>
</organism>
<keyword evidence="1" id="KW-1133">Transmembrane helix</keyword>
<feature type="transmembrane region" description="Helical" evidence="1">
    <location>
        <begin position="12"/>
        <end position="38"/>
    </location>
</feature>
<proteinExistence type="predicted"/>
<keyword evidence="1" id="KW-0812">Transmembrane</keyword>
<dbReference type="AlphaFoldDB" id="A0A409X4J7"/>
<evidence type="ECO:0000313" key="2">
    <source>
        <dbReference type="EMBL" id="PPQ85681.1"/>
    </source>
</evidence>